<sequence>MGLPRPSEPFRRVYSAPEPPSPARRPRLVALLVAVVSFVLAAGAVFWLGSRGESPTAAPGRPSATAPPETDPAPSGPAPSGPAPSRPAPTTSRPPAPPSQAAPITRLPAPCGMVAAATVRRLVPSARRSESANPILATCTYTSTGGRFRWLWVEARLYSPGDHAAPLEDARRYYSAQQTQARNDAQAETRTLEPQRGLGDEAYRQFKVDRGQPTAVGQVTARVRNVVVTVSYSEQAPGKGEAEERERGCLAKATQVAREVLGEFR</sequence>
<keyword evidence="2" id="KW-0472">Membrane</keyword>
<name>A0A7W3QL91_ACTNM</name>
<proteinExistence type="predicted"/>
<evidence type="ECO:0000256" key="1">
    <source>
        <dbReference type="SAM" id="MobiDB-lite"/>
    </source>
</evidence>
<evidence type="ECO:0000313" key="4">
    <source>
        <dbReference type="Proteomes" id="UP000572680"/>
    </source>
</evidence>
<evidence type="ECO:0000313" key="3">
    <source>
        <dbReference type="EMBL" id="MBA8951191.1"/>
    </source>
</evidence>
<feature type="compositionally biased region" description="Pro residues" evidence="1">
    <location>
        <begin position="69"/>
        <end position="100"/>
    </location>
</feature>
<feature type="region of interest" description="Disordered" evidence="1">
    <location>
        <begin position="1"/>
        <end position="25"/>
    </location>
</feature>
<gene>
    <name evidence="3" type="ORF">HNR61_002822</name>
</gene>
<keyword evidence="2" id="KW-1133">Transmembrane helix</keyword>
<protein>
    <recommendedName>
        <fullName evidence="5">DUF3558 domain-containing protein</fullName>
    </recommendedName>
</protein>
<evidence type="ECO:0000256" key="2">
    <source>
        <dbReference type="SAM" id="Phobius"/>
    </source>
</evidence>
<feature type="transmembrane region" description="Helical" evidence="2">
    <location>
        <begin position="28"/>
        <end position="49"/>
    </location>
</feature>
<evidence type="ECO:0008006" key="5">
    <source>
        <dbReference type="Google" id="ProtNLM"/>
    </source>
</evidence>
<reference evidence="3 4" key="1">
    <citation type="submission" date="2020-08" db="EMBL/GenBank/DDBJ databases">
        <title>Genomic Encyclopedia of Type Strains, Phase IV (KMG-IV): sequencing the most valuable type-strain genomes for metagenomic binning, comparative biology and taxonomic classification.</title>
        <authorList>
            <person name="Goeker M."/>
        </authorList>
    </citation>
    <scope>NUCLEOTIDE SEQUENCE [LARGE SCALE GENOMIC DNA]</scope>
    <source>
        <strain evidence="3 4">DSM 44197</strain>
    </source>
</reference>
<accession>A0A7W3QL91</accession>
<feature type="region of interest" description="Disordered" evidence="1">
    <location>
        <begin position="52"/>
        <end position="107"/>
    </location>
</feature>
<comment type="caution">
    <text evidence="3">The sequence shown here is derived from an EMBL/GenBank/DDBJ whole genome shotgun (WGS) entry which is preliminary data.</text>
</comment>
<keyword evidence="4" id="KW-1185">Reference proteome</keyword>
<organism evidence="3 4">
    <name type="scientific">Actinomadura namibiensis</name>
    <dbReference type="NCBI Taxonomy" id="182080"/>
    <lineage>
        <taxon>Bacteria</taxon>
        <taxon>Bacillati</taxon>
        <taxon>Actinomycetota</taxon>
        <taxon>Actinomycetes</taxon>
        <taxon>Streptosporangiales</taxon>
        <taxon>Thermomonosporaceae</taxon>
        <taxon>Actinomadura</taxon>
    </lineage>
</organism>
<dbReference type="Proteomes" id="UP000572680">
    <property type="component" value="Unassembled WGS sequence"/>
</dbReference>
<keyword evidence="2" id="KW-0812">Transmembrane</keyword>
<dbReference type="RefSeq" id="WP_182843555.1">
    <property type="nucleotide sequence ID" value="NZ_BAAALP010000009.1"/>
</dbReference>
<dbReference type="EMBL" id="JACJIA010000003">
    <property type="protein sequence ID" value="MBA8951191.1"/>
    <property type="molecule type" value="Genomic_DNA"/>
</dbReference>
<dbReference type="AlphaFoldDB" id="A0A7W3QL91"/>